<dbReference type="PROSITE" id="PS51897">
    <property type="entry name" value="ANNEXIN_2"/>
    <property type="match status" value="1"/>
</dbReference>
<dbReference type="SMART" id="SM00335">
    <property type="entry name" value="ANX"/>
    <property type="match status" value="2"/>
</dbReference>
<dbReference type="GO" id="GO:0005524">
    <property type="term" value="F:ATP binding"/>
    <property type="evidence" value="ECO:0007669"/>
    <property type="project" value="InterPro"/>
</dbReference>
<dbReference type="InterPro" id="IPR037104">
    <property type="entry name" value="Annexin_sf"/>
</dbReference>
<dbReference type="GO" id="GO:0005509">
    <property type="term" value="F:calcium ion binding"/>
    <property type="evidence" value="ECO:0007669"/>
    <property type="project" value="InterPro"/>
</dbReference>
<dbReference type="GO" id="GO:0016887">
    <property type="term" value="F:ATP hydrolysis activity"/>
    <property type="evidence" value="ECO:0007669"/>
    <property type="project" value="InterPro"/>
</dbReference>
<dbReference type="GO" id="GO:0051082">
    <property type="term" value="F:unfolded protein binding"/>
    <property type="evidence" value="ECO:0007669"/>
    <property type="project" value="InterPro"/>
</dbReference>
<dbReference type="Gramene" id="Psat04G0153200-T1">
    <property type="protein sequence ID" value="KAI5416507.1"/>
    <property type="gene ID" value="KIW84_041532"/>
</dbReference>
<accession>A0A9D4XAB0</accession>
<dbReference type="EMBL" id="JAMSHJ010000004">
    <property type="protein sequence ID" value="KAI5416507.1"/>
    <property type="molecule type" value="Genomic_DNA"/>
</dbReference>
<dbReference type="PANTHER" id="PTHR10502">
    <property type="entry name" value="ANNEXIN"/>
    <property type="match status" value="1"/>
</dbReference>
<dbReference type="GO" id="GO:0001786">
    <property type="term" value="F:phosphatidylserine binding"/>
    <property type="evidence" value="ECO:0007669"/>
    <property type="project" value="TreeGrafter"/>
</dbReference>
<dbReference type="SUPFAM" id="SSF110942">
    <property type="entry name" value="HSP90 C-terminal domain"/>
    <property type="match status" value="1"/>
</dbReference>
<keyword evidence="4" id="KW-0041">Annexin</keyword>
<evidence type="ECO:0000256" key="1">
    <source>
        <dbReference type="ARBA" id="ARBA00008239"/>
    </source>
</evidence>
<reference evidence="5 6" key="1">
    <citation type="journal article" date="2022" name="Nat. Genet.">
        <title>Improved pea reference genome and pan-genome highlight genomic features and evolutionary characteristics.</title>
        <authorList>
            <person name="Yang T."/>
            <person name="Liu R."/>
            <person name="Luo Y."/>
            <person name="Hu S."/>
            <person name="Wang D."/>
            <person name="Wang C."/>
            <person name="Pandey M.K."/>
            <person name="Ge S."/>
            <person name="Xu Q."/>
            <person name="Li N."/>
            <person name="Li G."/>
            <person name="Huang Y."/>
            <person name="Saxena R.K."/>
            <person name="Ji Y."/>
            <person name="Li M."/>
            <person name="Yan X."/>
            <person name="He Y."/>
            <person name="Liu Y."/>
            <person name="Wang X."/>
            <person name="Xiang C."/>
            <person name="Varshney R.K."/>
            <person name="Ding H."/>
            <person name="Gao S."/>
            <person name="Zong X."/>
        </authorList>
    </citation>
    <scope>NUCLEOTIDE SEQUENCE [LARGE SCALE GENOMIC DNA]</scope>
    <source>
        <strain evidence="5 6">cv. Zhongwan 6</strain>
    </source>
</reference>
<comment type="caution">
    <text evidence="5">The sequence shown here is derived from an EMBL/GenBank/DDBJ whole genome shotgun (WGS) entry which is preliminary data.</text>
</comment>
<dbReference type="Gene3D" id="1.20.120.790">
    <property type="entry name" value="Heat shock protein 90, C-terminal domain"/>
    <property type="match status" value="1"/>
</dbReference>
<keyword evidence="2" id="KW-0677">Repeat</keyword>
<evidence type="ECO:0000313" key="6">
    <source>
        <dbReference type="Proteomes" id="UP001058974"/>
    </source>
</evidence>
<dbReference type="GO" id="GO:0009414">
    <property type="term" value="P:response to water deprivation"/>
    <property type="evidence" value="ECO:0007669"/>
    <property type="project" value="TreeGrafter"/>
</dbReference>
<dbReference type="Gene3D" id="1.10.220.10">
    <property type="entry name" value="Annexin"/>
    <property type="match status" value="2"/>
</dbReference>
<dbReference type="GO" id="GO:0005544">
    <property type="term" value="F:calcium-dependent phospholipid binding"/>
    <property type="evidence" value="ECO:0007669"/>
    <property type="project" value="InterPro"/>
</dbReference>
<dbReference type="GO" id="GO:0005737">
    <property type="term" value="C:cytoplasm"/>
    <property type="evidence" value="ECO:0007669"/>
    <property type="project" value="TreeGrafter"/>
</dbReference>
<evidence type="ECO:0000256" key="3">
    <source>
        <dbReference type="ARBA" id="ARBA00023186"/>
    </source>
</evidence>
<keyword evidence="6" id="KW-1185">Reference proteome</keyword>
<dbReference type="GO" id="GO:0009408">
    <property type="term" value="P:response to heat"/>
    <property type="evidence" value="ECO:0007669"/>
    <property type="project" value="TreeGrafter"/>
</dbReference>
<sequence length="383" mass="44044">MIAQSLRDSSMTGYMSSKKTVEINPENYMMEELRKHADTDRNDKSVKDLVLFLFETALLTFGFSLDEPNTFGNRIHRMLKLGLSIDDDGGEVLKNYGTLSFCIWPDSDNLRDDSMPGKFSKRWERTCDSSQLFITYMHNLKMIKAKYFFRGVIVHNLKASINMNSTSVNMGNGTHASPTIITLIHDRLSLLPVLYAILEVKTLHQFYWVKKQKVSMTNDQHVQSLFREGWGTNEGLIISLAHRNEAQRKSICETYAQTHEEDLLKDLDKELSSHFVRAVLLWTLDTAEHKDLETDSEDEYLKLLRAAAKCLTCPQKYLEELLRLAINKTGTDELALTKIGTTRAEVDLHRITEEYQRRTSVPLDRAIDNDTSGDYQKILFREG</sequence>
<protein>
    <submittedName>
        <fullName evidence="5">Uncharacterized protein</fullName>
    </submittedName>
</protein>
<dbReference type="Pfam" id="PF00183">
    <property type="entry name" value="HSP90"/>
    <property type="match status" value="1"/>
</dbReference>
<proteinExistence type="inferred from homology"/>
<dbReference type="GO" id="GO:0140662">
    <property type="term" value="F:ATP-dependent protein folding chaperone"/>
    <property type="evidence" value="ECO:0007669"/>
    <property type="project" value="InterPro"/>
</dbReference>
<evidence type="ECO:0000256" key="4">
    <source>
        <dbReference type="ARBA" id="ARBA00023216"/>
    </source>
</evidence>
<dbReference type="GO" id="GO:0009409">
    <property type="term" value="P:response to cold"/>
    <property type="evidence" value="ECO:0007669"/>
    <property type="project" value="TreeGrafter"/>
</dbReference>
<dbReference type="InterPro" id="IPR037196">
    <property type="entry name" value="HSP90_C"/>
</dbReference>
<evidence type="ECO:0000313" key="5">
    <source>
        <dbReference type="EMBL" id="KAI5416507.1"/>
    </source>
</evidence>
<dbReference type="InterPro" id="IPR018502">
    <property type="entry name" value="Annexin_repeat"/>
</dbReference>
<dbReference type="InterPro" id="IPR001404">
    <property type="entry name" value="Hsp90_fam"/>
</dbReference>
<dbReference type="SUPFAM" id="SSF47874">
    <property type="entry name" value="Annexin"/>
    <property type="match status" value="1"/>
</dbReference>
<dbReference type="GO" id="GO:0009651">
    <property type="term" value="P:response to salt stress"/>
    <property type="evidence" value="ECO:0007669"/>
    <property type="project" value="TreeGrafter"/>
</dbReference>
<dbReference type="AlphaFoldDB" id="A0A9D4XAB0"/>
<comment type="similarity">
    <text evidence="1">Belongs to the heat shock protein 90 family.</text>
</comment>
<keyword evidence="3" id="KW-0143">Chaperone</keyword>
<dbReference type="PANTHER" id="PTHR10502:SF220">
    <property type="entry name" value="ANNEXIN D2"/>
    <property type="match status" value="1"/>
</dbReference>
<dbReference type="Proteomes" id="UP001058974">
    <property type="component" value="Chromosome 4"/>
</dbReference>
<evidence type="ECO:0000256" key="2">
    <source>
        <dbReference type="ARBA" id="ARBA00022737"/>
    </source>
</evidence>
<dbReference type="Pfam" id="PF00191">
    <property type="entry name" value="Annexin"/>
    <property type="match status" value="2"/>
</dbReference>
<gene>
    <name evidence="5" type="ORF">KIW84_041532</name>
</gene>
<organism evidence="5 6">
    <name type="scientific">Pisum sativum</name>
    <name type="common">Garden pea</name>
    <name type="synonym">Lathyrus oleraceus</name>
    <dbReference type="NCBI Taxonomy" id="3888"/>
    <lineage>
        <taxon>Eukaryota</taxon>
        <taxon>Viridiplantae</taxon>
        <taxon>Streptophyta</taxon>
        <taxon>Embryophyta</taxon>
        <taxon>Tracheophyta</taxon>
        <taxon>Spermatophyta</taxon>
        <taxon>Magnoliopsida</taxon>
        <taxon>eudicotyledons</taxon>
        <taxon>Gunneridae</taxon>
        <taxon>Pentapetalae</taxon>
        <taxon>rosids</taxon>
        <taxon>fabids</taxon>
        <taxon>Fabales</taxon>
        <taxon>Fabaceae</taxon>
        <taxon>Papilionoideae</taxon>
        <taxon>50 kb inversion clade</taxon>
        <taxon>NPAAA clade</taxon>
        <taxon>Hologalegina</taxon>
        <taxon>IRL clade</taxon>
        <taxon>Fabeae</taxon>
        <taxon>Lathyrus</taxon>
    </lineage>
</organism>
<dbReference type="GO" id="GO:0005886">
    <property type="term" value="C:plasma membrane"/>
    <property type="evidence" value="ECO:0007669"/>
    <property type="project" value="TreeGrafter"/>
</dbReference>
<name>A0A9D4XAB0_PEA</name>